<evidence type="ECO:0000313" key="1">
    <source>
        <dbReference type="EMBL" id="PIR94575.1"/>
    </source>
</evidence>
<dbReference type="AlphaFoldDB" id="A0A2H0V677"/>
<gene>
    <name evidence="1" type="ORF">COT97_00285</name>
</gene>
<accession>A0A2H0V677</accession>
<dbReference type="EMBL" id="PFAP01000002">
    <property type="protein sequence ID" value="PIR94575.1"/>
    <property type="molecule type" value="Genomic_DNA"/>
</dbReference>
<reference evidence="2" key="1">
    <citation type="submission" date="2017-09" db="EMBL/GenBank/DDBJ databases">
        <title>Depth-based differentiation of microbial function through sediment-hosted aquifers and enrichment of novel symbionts in the deep terrestrial subsurface.</title>
        <authorList>
            <person name="Probst A.J."/>
            <person name="Ladd B."/>
            <person name="Jarett J.K."/>
            <person name="Geller-Mcgrath D.E."/>
            <person name="Sieber C.M.K."/>
            <person name="Emerson J.B."/>
            <person name="Anantharaman K."/>
            <person name="Thomas B.C."/>
            <person name="Malmstrom R."/>
            <person name="Stieglmeier M."/>
            <person name="Klingl A."/>
            <person name="Woyke T."/>
            <person name="Ryan C.M."/>
            <person name="Banfield J.F."/>
        </authorList>
    </citation>
    <scope>NUCLEOTIDE SEQUENCE [LARGE SCALE GENOMIC DNA]</scope>
</reference>
<organism evidence="1 2">
    <name type="scientific">Candidatus Falkowbacteria bacterium CG10_big_fil_rev_8_21_14_0_10_39_11</name>
    <dbReference type="NCBI Taxonomy" id="1974565"/>
    <lineage>
        <taxon>Bacteria</taxon>
        <taxon>Candidatus Falkowiibacteriota</taxon>
    </lineage>
</organism>
<protein>
    <submittedName>
        <fullName evidence="1">Uncharacterized protein</fullName>
    </submittedName>
</protein>
<comment type="caution">
    <text evidence="1">The sequence shown here is derived from an EMBL/GenBank/DDBJ whole genome shotgun (WGS) entry which is preliminary data.</text>
</comment>
<sequence length="136" mass="16390">MSKKIRKYWLVWFHQDHYGTFQRVYPAWILGEEDCKKKYGAAVKATSMDEAKALLCAAYDNKPAPSVHSWKCCFEKSDDWSPFDWDWLKRADWMEWTSNEDEMPRRQIRLSKFHSLVFDDKPVSVRAVEKRMHFYV</sequence>
<evidence type="ECO:0000313" key="2">
    <source>
        <dbReference type="Proteomes" id="UP000229901"/>
    </source>
</evidence>
<dbReference type="Proteomes" id="UP000229901">
    <property type="component" value="Unassembled WGS sequence"/>
</dbReference>
<proteinExistence type="predicted"/>
<name>A0A2H0V677_9BACT</name>